<comment type="caution">
    <text evidence="2">The sequence shown here is derived from an EMBL/GenBank/DDBJ whole genome shotgun (WGS) entry which is preliminary data.</text>
</comment>
<organism evidence="2 3">
    <name type="scientific">Streptomyces griseicoloratus</name>
    <dbReference type="NCBI Taxonomy" id="2752516"/>
    <lineage>
        <taxon>Bacteria</taxon>
        <taxon>Bacillati</taxon>
        <taxon>Actinomycetota</taxon>
        <taxon>Actinomycetes</taxon>
        <taxon>Kitasatosporales</taxon>
        <taxon>Streptomycetaceae</taxon>
        <taxon>Streptomyces</taxon>
    </lineage>
</organism>
<feature type="compositionally biased region" description="Basic and acidic residues" evidence="1">
    <location>
        <begin position="332"/>
        <end position="345"/>
    </location>
</feature>
<dbReference type="RefSeq" id="WP_188180044.1">
    <property type="nucleotide sequence ID" value="NZ_JACVQF010000168.1"/>
</dbReference>
<evidence type="ECO:0000313" key="3">
    <source>
        <dbReference type="Proteomes" id="UP000621210"/>
    </source>
</evidence>
<proteinExistence type="predicted"/>
<feature type="region of interest" description="Disordered" evidence="1">
    <location>
        <begin position="324"/>
        <end position="345"/>
    </location>
</feature>
<reference evidence="2" key="1">
    <citation type="submission" date="2020-09" db="EMBL/GenBank/DDBJ databases">
        <title>Streptomyces grisecoloratus sp. nov., isolated from cotton soil.</title>
        <authorList>
            <person name="Xing L."/>
        </authorList>
    </citation>
    <scope>NUCLEOTIDE SEQUENCE</scope>
    <source>
        <strain evidence="2">TRM S81-3</strain>
    </source>
</reference>
<evidence type="ECO:0000256" key="1">
    <source>
        <dbReference type="SAM" id="MobiDB-lite"/>
    </source>
</evidence>
<dbReference type="AlphaFoldDB" id="A0A926KZV2"/>
<sequence>MQELVGRLTALDPEASETLKVVTYFDTLVTAGAGLDALLRGAAALSGVVAGADRRGRISRRGPDGQTVRTEPITRSPERACSVGAVWLERIGPHHANDQMIVERLALSLDLIEARRNPVSDLEIVIDPARTVTERTTALAKLRVDPGSRIRIMATRSDTQAASASSAVVPTKYGIVRATLCRTAQEPPSKPAGLGQWVRADHAPDSWDGAVIALRLTDATDPVVDATDLGALLLLARAHDPQEPHDDIRALARLDARSAQVLRALVEADSLRAAAAALGMHHSTLQARHDALTRQLGYDPRTAAGKVRYAASEFLLRLTDPGVAERPAFPQRPHDQTRHERFGNR</sequence>
<protein>
    <recommendedName>
        <fullName evidence="4">PucR C-terminal helix-turn-helix domain-containing protein</fullName>
    </recommendedName>
</protein>
<dbReference type="EMBL" id="JACVQF010000168">
    <property type="protein sequence ID" value="MBD0419011.1"/>
    <property type="molecule type" value="Genomic_DNA"/>
</dbReference>
<name>A0A926KZV2_9ACTN</name>
<gene>
    <name evidence="2" type="ORF">H0H10_07450</name>
</gene>
<reference evidence="2" key="2">
    <citation type="submission" date="2020-09" db="EMBL/GenBank/DDBJ databases">
        <authorList>
            <person name="Luo X."/>
        </authorList>
    </citation>
    <scope>NUCLEOTIDE SEQUENCE</scope>
    <source>
        <strain evidence="2">TRM S81-3</strain>
    </source>
</reference>
<dbReference type="Proteomes" id="UP000621210">
    <property type="component" value="Unassembled WGS sequence"/>
</dbReference>
<dbReference type="InterPro" id="IPR042070">
    <property type="entry name" value="PucR_C-HTH_sf"/>
</dbReference>
<accession>A0A926KZV2</accession>
<keyword evidence="3" id="KW-1185">Reference proteome</keyword>
<evidence type="ECO:0008006" key="4">
    <source>
        <dbReference type="Google" id="ProtNLM"/>
    </source>
</evidence>
<evidence type="ECO:0000313" key="2">
    <source>
        <dbReference type="EMBL" id="MBD0419011.1"/>
    </source>
</evidence>
<dbReference type="Gene3D" id="1.10.10.2840">
    <property type="entry name" value="PucR C-terminal helix-turn-helix domain"/>
    <property type="match status" value="1"/>
</dbReference>